<organism evidence="3 4">
    <name type="scientific">Nitrosomonas halophila</name>
    <dbReference type="NCBI Taxonomy" id="44576"/>
    <lineage>
        <taxon>Bacteria</taxon>
        <taxon>Pseudomonadati</taxon>
        <taxon>Pseudomonadota</taxon>
        <taxon>Betaproteobacteria</taxon>
        <taxon>Nitrosomonadales</taxon>
        <taxon>Nitrosomonadaceae</taxon>
        <taxon>Nitrosomonas</taxon>
    </lineage>
</organism>
<evidence type="ECO:0000313" key="3">
    <source>
        <dbReference type="EMBL" id="SDX62173.1"/>
    </source>
</evidence>
<dbReference type="RefSeq" id="WP_143032273.1">
    <property type="nucleotide sequence ID" value="NZ_FNOY01000004.1"/>
</dbReference>
<dbReference type="Proteomes" id="UP000198640">
    <property type="component" value="Unassembled WGS sequence"/>
</dbReference>
<dbReference type="AlphaFoldDB" id="A0A1H3D6V2"/>
<sequence>MKPVQSIVTLMGFAIASTPAVGCASGIYKLVDERGHVTYTNILVLGAAESRRDREKPAANSLQAAQSAAVVPRPGDHTGGHSPAQWPRDAHHYQMLKLELAAETRLLENVLQTLGKMHHNPQPQVQGDVQSGNDELLSLRTRAVLHRRNIRALITELNALKNE</sequence>
<dbReference type="OrthoDB" id="8547929at2"/>
<dbReference type="Pfam" id="PF13511">
    <property type="entry name" value="DUF4124"/>
    <property type="match status" value="1"/>
</dbReference>
<dbReference type="EMBL" id="FNOY01000004">
    <property type="protein sequence ID" value="SDX62173.1"/>
    <property type="molecule type" value="Genomic_DNA"/>
</dbReference>
<gene>
    <name evidence="3" type="ORF">SAMN05421881_100471</name>
</gene>
<evidence type="ECO:0000256" key="1">
    <source>
        <dbReference type="SAM" id="MobiDB-lite"/>
    </source>
</evidence>
<name>A0A1H3D6V2_9PROT</name>
<evidence type="ECO:0000313" key="4">
    <source>
        <dbReference type="Proteomes" id="UP000198640"/>
    </source>
</evidence>
<feature type="region of interest" description="Disordered" evidence="1">
    <location>
        <begin position="54"/>
        <end position="85"/>
    </location>
</feature>
<protein>
    <recommendedName>
        <fullName evidence="2">DUF4124 domain-containing protein</fullName>
    </recommendedName>
</protein>
<feature type="compositionally biased region" description="Low complexity" evidence="1">
    <location>
        <begin position="58"/>
        <end position="69"/>
    </location>
</feature>
<keyword evidence="4" id="KW-1185">Reference proteome</keyword>
<proteinExistence type="predicted"/>
<reference evidence="3 4" key="1">
    <citation type="submission" date="2016-10" db="EMBL/GenBank/DDBJ databases">
        <authorList>
            <person name="de Groot N.N."/>
        </authorList>
    </citation>
    <scope>NUCLEOTIDE SEQUENCE [LARGE SCALE GENOMIC DNA]</scope>
    <source>
        <strain evidence="3 4">Nm1</strain>
    </source>
</reference>
<accession>A0A1H3D6V2</accession>
<evidence type="ECO:0000259" key="2">
    <source>
        <dbReference type="Pfam" id="PF13511"/>
    </source>
</evidence>
<feature type="domain" description="DUF4124" evidence="2">
    <location>
        <begin position="20"/>
        <end position="69"/>
    </location>
</feature>
<dbReference type="InterPro" id="IPR025392">
    <property type="entry name" value="DUF4124"/>
</dbReference>